<dbReference type="STRING" id="658187.LDG_5368"/>
<sequence length="955" mass="108610">MRSHPELKINSLNLSSIYEDEPLYFTANESESDTNEQLNIFNASPIYAQFKQQYATLVQKLNYWCEHHQILIKTQEDLSPEDDLLKPAFSLFLERLFDERNYYSIRKAILFNDGKRSLEELLLLLNDESIMRPIKEKTLLNLQQSIGVCADGTLTNIVDARDDLKEAHEGITFLITNTLRTLIQQHAIEHARATYSEKELATNTMHYGNAYSNYVATTYGIALKKDAFVSALHVPNWRLQQFALLLDELITPKVVLKSLMHSITGYIASLREQFHACFFKEHHAIPLKESSRLCNEGLKLMAAWNKKYDMLLPLNTNSLFQLSDDGTAVIPSPYDEAPLRKTMAQKFNALFLTKSSKRVSLKLNSGSNLIIEQGLYWKENDLEVLEFKSEELAGIERNQLDSLTDFYDYNELIETFPEHAHFLIHTDTATAEYSPLQLLERRYLTLLMALIDYHRLSKSQKKRIQSPQFAQLMSDHLSRTQQMQLLEKLGEHNLLSPEVLQQGWPSILATEGKRQIAFIELLLAQKRLTRKLCAQIETKEQELLGSNIIWLLIAHEHFWLIEQLIQEKLLSPEILAAAPKNGIYAGKNIFWLLAYYAQSPLLEQLLEQLLAQNLLTKELLAAKAKPTSKEAGISAIWLLVYRQCFKFIKKLGAQKLITTEMLATAPETGDLADRSFFWFLINYNQDRLLEKLFIQGLFTPAFLATTLPENSVAAGANNVWLLTIHQRFRLLKQLLAKQLLTTSILAAAPYQGDNAGVTTFWLLAKMNEIELINELCRQNILTTELLAAVPKDEEGTNAVYELGLHQHFPLLETLLNKGLLNKEIVAAAPKIGPDKDKNLIAVLMANEQFSLLEKLIEHKLVTPEALQTTLSDNIISILISKQQVSLVQKMCEQGLVESAVEPAEPSDVASGAANEIIAVSSNWFSFFSPTARTVKVLATTRLTARTEREQNRNEL</sequence>
<dbReference type="RefSeq" id="WP_006869349.1">
    <property type="nucleotide sequence ID" value="NZ_JH413798.1"/>
</dbReference>
<organism evidence="1 2">
    <name type="scientific">Legionella drancourtii LLAP12</name>
    <dbReference type="NCBI Taxonomy" id="658187"/>
    <lineage>
        <taxon>Bacteria</taxon>
        <taxon>Pseudomonadati</taxon>
        <taxon>Pseudomonadota</taxon>
        <taxon>Gammaproteobacteria</taxon>
        <taxon>Legionellales</taxon>
        <taxon>Legionellaceae</taxon>
        <taxon>Legionella</taxon>
    </lineage>
</organism>
<protein>
    <submittedName>
        <fullName evidence="1">Uncharacterized protein</fullName>
    </submittedName>
</protein>
<evidence type="ECO:0000313" key="2">
    <source>
        <dbReference type="Proteomes" id="UP000002770"/>
    </source>
</evidence>
<dbReference type="AlphaFoldDB" id="G9EJK2"/>
<name>G9EJK2_9GAMM</name>
<dbReference type="EMBL" id="JH413798">
    <property type="protein sequence ID" value="EHL32412.1"/>
    <property type="molecule type" value="Genomic_DNA"/>
</dbReference>
<dbReference type="OrthoDB" id="5630302at2"/>
<reference evidence="1 2" key="1">
    <citation type="journal article" date="2011" name="BMC Genomics">
        <title>Insight into cross-talk between intra-amoebal pathogens.</title>
        <authorList>
            <person name="Gimenez G."/>
            <person name="Bertelli C."/>
            <person name="Moliner C."/>
            <person name="Robert C."/>
            <person name="Raoult D."/>
            <person name="Fournier P.E."/>
            <person name="Greub G."/>
        </authorList>
    </citation>
    <scope>NUCLEOTIDE SEQUENCE [LARGE SCALE GENOMIC DNA]</scope>
    <source>
        <strain evidence="1 2">LLAP12</strain>
    </source>
</reference>
<gene>
    <name evidence="1" type="ORF">LDG_5368</name>
</gene>
<evidence type="ECO:0000313" key="1">
    <source>
        <dbReference type="EMBL" id="EHL32412.1"/>
    </source>
</evidence>
<accession>G9EJK2</accession>
<dbReference type="HOGENOM" id="CLU_283108_0_0_6"/>
<keyword evidence="2" id="KW-1185">Reference proteome</keyword>
<proteinExistence type="predicted"/>
<dbReference type="InParanoid" id="G9EJK2"/>
<dbReference type="Proteomes" id="UP000002770">
    <property type="component" value="Unassembled WGS sequence"/>
</dbReference>